<gene>
    <name evidence="1" type="ORF">ACFSRZ_01780</name>
</gene>
<reference evidence="2" key="1">
    <citation type="journal article" date="2019" name="Int. J. Syst. Evol. Microbiol.">
        <title>The Global Catalogue of Microorganisms (GCM) 10K type strain sequencing project: providing services to taxonomists for standard genome sequencing and annotation.</title>
        <authorList>
            <consortium name="The Broad Institute Genomics Platform"/>
            <consortium name="The Broad Institute Genome Sequencing Center for Infectious Disease"/>
            <person name="Wu L."/>
            <person name="Ma J."/>
        </authorList>
    </citation>
    <scope>NUCLEOTIDE SEQUENCE [LARGE SCALE GENOMIC DNA]</scope>
    <source>
        <strain evidence="2">KCTC 52127</strain>
    </source>
</reference>
<comment type="caution">
    <text evidence="1">The sequence shown here is derived from an EMBL/GenBank/DDBJ whole genome shotgun (WGS) entry which is preliminary data.</text>
</comment>
<accession>A0ABW5LPN0</accession>
<evidence type="ECO:0000313" key="1">
    <source>
        <dbReference type="EMBL" id="MFD2566081.1"/>
    </source>
</evidence>
<organism evidence="1 2">
    <name type="scientific">Pseudotenacibaculum haliotis</name>
    <dbReference type="NCBI Taxonomy" id="1862138"/>
    <lineage>
        <taxon>Bacteria</taxon>
        <taxon>Pseudomonadati</taxon>
        <taxon>Bacteroidota</taxon>
        <taxon>Flavobacteriia</taxon>
        <taxon>Flavobacteriales</taxon>
        <taxon>Flavobacteriaceae</taxon>
        <taxon>Pseudotenacibaculum</taxon>
    </lineage>
</organism>
<sequence>MKTYSKTQLEELAKEKFKQYPKADALYATSNGQFFLMENRAQLYAKGKNLSVVKIDNPGTASQDLPEGNAKDVIKAVESIEDPKTLEAWLKSEQDGDDRKTVKAAIEERINELNQ</sequence>
<dbReference type="EMBL" id="JBHULH010000001">
    <property type="protein sequence ID" value="MFD2566081.1"/>
    <property type="molecule type" value="Genomic_DNA"/>
</dbReference>
<protein>
    <submittedName>
        <fullName evidence="1">Uncharacterized protein</fullName>
    </submittedName>
</protein>
<dbReference type="RefSeq" id="WP_379664803.1">
    <property type="nucleotide sequence ID" value="NZ_JBHULH010000001.1"/>
</dbReference>
<proteinExistence type="predicted"/>
<keyword evidence="2" id="KW-1185">Reference proteome</keyword>
<dbReference type="Proteomes" id="UP001597508">
    <property type="component" value="Unassembled WGS sequence"/>
</dbReference>
<evidence type="ECO:0000313" key="2">
    <source>
        <dbReference type="Proteomes" id="UP001597508"/>
    </source>
</evidence>
<name>A0ABW5LPN0_9FLAO</name>